<sequence>MSTLQAGNVTVERHPILLFYGGLGDAGLTGTPLRPFAPWRQAHSAFGTGCRPTTRSFVSAHRAGAVMRAARSARIA</sequence>
<keyword evidence="2" id="KW-1185">Reference proteome</keyword>
<evidence type="ECO:0000313" key="2">
    <source>
        <dbReference type="Proteomes" id="UP000195569"/>
    </source>
</evidence>
<name>A0A1N7RZF2_9BURK</name>
<organism evidence="1 2">
    <name type="scientific">Paraburkholderia piptadeniae</name>
    <dbReference type="NCBI Taxonomy" id="1701573"/>
    <lineage>
        <taxon>Bacteria</taxon>
        <taxon>Pseudomonadati</taxon>
        <taxon>Pseudomonadota</taxon>
        <taxon>Betaproteobacteria</taxon>
        <taxon>Burkholderiales</taxon>
        <taxon>Burkholderiaceae</taxon>
        <taxon>Paraburkholderia</taxon>
    </lineage>
</organism>
<comment type="caution">
    <text evidence="1">The sequence shown here is derived from an EMBL/GenBank/DDBJ whole genome shotgun (WGS) entry which is preliminary data.</text>
</comment>
<reference evidence="1" key="1">
    <citation type="submission" date="2016-12" db="EMBL/GenBank/DDBJ databases">
        <authorList>
            <person name="Moulin L."/>
        </authorList>
    </citation>
    <scope>NUCLEOTIDE SEQUENCE [LARGE SCALE GENOMIC DNA]</scope>
    <source>
        <strain evidence="1">STM 7183</strain>
    </source>
</reference>
<dbReference type="AlphaFoldDB" id="A0A1N7RZF2"/>
<accession>A0A1N7RZF2</accession>
<gene>
    <name evidence="1" type="ORF">BN2476_240195</name>
</gene>
<protein>
    <submittedName>
        <fullName evidence="1">Uncharacterized protein</fullName>
    </submittedName>
</protein>
<dbReference type="EMBL" id="CYGY02000024">
    <property type="protein sequence ID" value="SIT40495.1"/>
    <property type="molecule type" value="Genomic_DNA"/>
</dbReference>
<evidence type="ECO:0000313" key="1">
    <source>
        <dbReference type="EMBL" id="SIT40495.1"/>
    </source>
</evidence>
<proteinExistence type="predicted"/>
<dbReference type="Proteomes" id="UP000195569">
    <property type="component" value="Unassembled WGS sequence"/>
</dbReference>